<dbReference type="SUPFAM" id="SSF56300">
    <property type="entry name" value="Metallo-dependent phosphatases"/>
    <property type="match status" value="1"/>
</dbReference>
<dbReference type="Proteomes" id="UP001236507">
    <property type="component" value="Unassembled WGS sequence"/>
</dbReference>
<dbReference type="PANTHER" id="PTHR42988">
    <property type="entry name" value="PHOSPHOHYDROLASE"/>
    <property type="match status" value="1"/>
</dbReference>
<dbReference type="PANTHER" id="PTHR42988:SF2">
    <property type="entry name" value="CYCLIC NUCLEOTIDE PHOSPHODIESTERASE CBUA0032-RELATED"/>
    <property type="match status" value="1"/>
</dbReference>
<dbReference type="InterPro" id="IPR050884">
    <property type="entry name" value="CNP_phosphodiesterase-III"/>
</dbReference>
<sequence>MKLRIAIFSDFHCHNKNNNNNTQESYLLTDVTIDTFQDPFKSFEILIKNDSTISADLLVLPGDFTNKCDLEGLQMGWDIAKQIGKLLNVEKIIPNIGNHDVDSRKIRNSDPFNDIKNFSLDFPFNDVELNSFFWENGYIIIEDENYRILNINTVHSHTTKEMANKGLIHQDAINNIEERLNKSLSNKVNIAVCHHNPIEHSHYNTGSTDFLNNGDELIKILDRMNFDLIIHGHKHDPRIRYSPGGINSPIVFSSGSFSAFKNLLLQGANNTFHIITFECNEDQIGKGIIDTWFFVPTKGWKQNIKNIYFEPRIGFGVKVDIRALSSKIHQWFDQQKDNIVSLDDLIETFQDIKFMIPSDVDKLKNELKNKNIFVSPVTLDEPTFVQYKKVSNGK</sequence>
<dbReference type="RefSeq" id="WP_283343241.1">
    <property type="nucleotide sequence ID" value="NZ_JASHIF010000002.1"/>
</dbReference>
<accession>A0ABT6Y3W2</accession>
<evidence type="ECO:0000256" key="3">
    <source>
        <dbReference type="ARBA" id="ARBA00023004"/>
    </source>
</evidence>
<proteinExistence type="inferred from homology"/>
<dbReference type="InterPro" id="IPR004843">
    <property type="entry name" value="Calcineurin-like_PHP"/>
</dbReference>
<comment type="similarity">
    <text evidence="4">Belongs to the cyclic nucleotide phosphodiesterase class-III family.</text>
</comment>
<evidence type="ECO:0000313" key="7">
    <source>
        <dbReference type="EMBL" id="MDI9857966.1"/>
    </source>
</evidence>
<keyword evidence="2" id="KW-0378">Hydrolase</keyword>
<dbReference type="Gene3D" id="3.60.21.10">
    <property type="match status" value="1"/>
</dbReference>
<name>A0ABT6Y3W2_9BACT</name>
<feature type="domain" description="Calcineurin" evidence="6">
    <location>
        <begin position="314"/>
        <end position="369"/>
    </location>
</feature>
<protein>
    <submittedName>
        <fullName evidence="7">Metallophosphoesterase</fullName>
    </submittedName>
</protein>
<evidence type="ECO:0000256" key="2">
    <source>
        <dbReference type="ARBA" id="ARBA00022801"/>
    </source>
</evidence>
<gene>
    <name evidence="7" type="ORF">QM524_01970</name>
</gene>
<keyword evidence="8" id="KW-1185">Reference proteome</keyword>
<evidence type="ECO:0000259" key="5">
    <source>
        <dbReference type="Pfam" id="PF00149"/>
    </source>
</evidence>
<dbReference type="EMBL" id="JASHIF010000002">
    <property type="protein sequence ID" value="MDI9857966.1"/>
    <property type="molecule type" value="Genomic_DNA"/>
</dbReference>
<evidence type="ECO:0000313" key="8">
    <source>
        <dbReference type="Proteomes" id="UP001236507"/>
    </source>
</evidence>
<dbReference type="Pfam" id="PF00149">
    <property type="entry name" value="Metallophos"/>
    <property type="match status" value="1"/>
</dbReference>
<keyword evidence="3" id="KW-0408">Iron</keyword>
<dbReference type="InterPro" id="IPR057846">
    <property type="entry name" value="wHTH-Calcineurin_assc"/>
</dbReference>
<organism evidence="7 8">
    <name type="scientific">Flectobacillus roseus</name>
    <dbReference type="NCBI Taxonomy" id="502259"/>
    <lineage>
        <taxon>Bacteria</taxon>
        <taxon>Pseudomonadati</taxon>
        <taxon>Bacteroidota</taxon>
        <taxon>Cytophagia</taxon>
        <taxon>Cytophagales</taxon>
        <taxon>Flectobacillaceae</taxon>
        <taxon>Flectobacillus</taxon>
    </lineage>
</organism>
<comment type="caution">
    <text evidence="7">The sequence shown here is derived from an EMBL/GenBank/DDBJ whole genome shotgun (WGS) entry which is preliminary data.</text>
</comment>
<reference evidence="7 8" key="1">
    <citation type="submission" date="2023-05" db="EMBL/GenBank/DDBJ databases">
        <title>Novel species of genus Flectobacillus isolated from stream in China.</title>
        <authorList>
            <person name="Lu H."/>
        </authorList>
    </citation>
    <scope>NUCLEOTIDE SEQUENCE [LARGE SCALE GENOMIC DNA]</scope>
    <source>
        <strain evidence="7 8">KCTC 42575</strain>
    </source>
</reference>
<evidence type="ECO:0000256" key="4">
    <source>
        <dbReference type="ARBA" id="ARBA00025742"/>
    </source>
</evidence>
<keyword evidence="1" id="KW-0479">Metal-binding</keyword>
<evidence type="ECO:0000259" key="6">
    <source>
        <dbReference type="Pfam" id="PF24408"/>
    </source>
</evidence>
<feature type="domain" description="Calcineurin-like phosphoesterase" evidence="5">
    <location>
        <begin position="3"/>
        <end position="237"/>
    </location>
</feature>
<dbReference type="Pfam" id="PF24408">
    <property type="entry name" value="wHTH-Calcineurin_assc"/>
    <property type="match status" value="1"/>
</dbReference>
<dbReference type="InterPro" id="IPR029052">
    <property type="entry name" value="Metallo-depent_PP-like"/>
</dbReference>
<evidence type="ECO:0000256" key="1">
    <source>
        <dbReference type="ARBA" id="ARBA00022723"/>
    </source>
</evidence>